<organism evidence="4 5">
    <name type="scientific">Pseudarcicella hirudinis</name>
    <dbReference type="NCBI Taxonomy" id="1079859"/>
    <lineage>
        <taxon>Bacteria</taxon>
        <taxon>Pseudomonadati</taxon>
        <taxon>Bacteroidota</taxon>
        <taxon>Cytophagia</taxon>
        <taxon>Cytophagales</taxon>
        <taxon>Flectobacillaceae</taxon>
        <taxon>Pseudarcicella</taxon>
    </lineage>
</organism>
<accession>A0A1I5TUD8</accession>
<feature type="transmembrane region" description="Helical" evidence="1">
    <location>
        <begin position="49"/>
        <end position="69"/>
    </location>
</feature>
<feature type="domain" description="DUF2231" evidence="3">
    <location>
        <begin position="13"/>
        <end position="137"/>
    </location>
</feature>
<dbReference type="InterPro" id="IPR032675">
    <property type="entry name" value="LRR_dom_sf"/>
</dbReference>
<evidence type="ECO:0000256" key="1">
    <source>
        <dbReference type="SAM" id="Phobius"/>
    </source>
</evidence>
<dbReference type="Proteomes" id="UP000199306">
    <property type="component" value="Unassembled WGS sequence"/>
</dbReference>
<feature type="transmembrane region" description="Helical" evidence="1">
    <location>
        <begin position="16"/>
        <end position="37"/>
    </location>
</feature>
<dbReference type="Pfam" id="PF07635">
    <property type="entry name" value="PSCyt1"/>
    <property type="match status" value="1"/>
</dbReference>
<keyword evidence="1" id="KW-0812">Transmembrane</keyword>
<feature type="transmembrane region" description="Helical" evidence="1">
    <location>
        <begin position="106"/>
        <end position="128"/>
    </location>
</feature>
<dbReference type="InterPro" id="IPR011429">
    <property type="entry name" value="Cyt_c_Planctomycete-type"/>
</dbReference>
<keyword evidence="1" id="KW-0472">Membrane</keyword>
<evidence type="ECO:0000259" key="2">
    <source>
        <dbReference type="Pfam" id="PF07635"/>
    </source>
</evidence>
<evidence type="ECO:0000313" key="5">
    <source>
        <dbReference type="Proteomes" id="UP000199306"/>
    </source>
</evidence>
<feature type="transmembrane region" description="Helical" evidence="1">
    <location>
        <begin position="81"/>
        <end position="99"/>
    </location>
</feature>
<dbReference type="PANTHER" id="PTHR35889:SF3">
    <property type="entry name" value="F-BOX DOMAIN-CONTAINING PROTEIN"/>
    <property type="match status" value="1"/>
</dbReference>
<dbReference type="EMBL" id="FOXH01000006">
    <property type="protein sequence ID" value="SFP86664.1"/>
    <property type="molecule type" value="Genomic_DNA"/>
</dbReference>
<gene>
    <name evidence="4" type="ORF">SAMN04515674_106209</name>
</gene>
<evidence type="ECO:0000313" key="4">
    <source>
        <dbReference type="EMBL" id="SFP86664.1"/>
    </source>
</evidence>
<protein>
    <submittedName>
        <fullName evidence="4">Uncharacterized membrane protein</fullName>
    </submittedName>
</protein>
<dbReference type="PANTHER" id="PTHR35889">
    <property type="entry name" value="CYCLOINULO-OLIGOSACCHARIDE FRUCTANOTRANSFERASE-RELATED"/>
    <property type="match status" value="1"/>
</dbReference>
<keyword evidence="1" id="KW-1133">Transmembrane helix</keyword>
<feature type="domain" description="Cytochrome C Planctomycete-type" evidence="2">
    <location>
        <begin position="177"/>
        <end position="233"/>
    </location>
</feature>
<dbReference type="Pfam" id="PF09990">
    <property type="entry name" value="DUF2231"/>
    <property type="match status" value="1"/>
</dbReference>
<sequence length="452" mass="49803">MILLDIITFFGRLHPLIVHLPIGFLLLAVIFDLVSYFPKYQVLKSAVSFTLFAGFCSAVIACIFGYLLSLTGDYDTTLLRHHKNSGIGIALFSGILFLLTHPKVRLIIPVSSRIFSALSVCLLGLMSYSGHLGGNLTHGSDYLSLAELTKTKREKPVSAEQAFIFEDVVQPILEKRCSQCHQGGKLKGNLSVESLTSLKKGGKNGPAVVAGKLAESELFKRITLDPAHKEFMPSDGKTPLTKTETEIIRWWIEKAMATEGKKLAELKGNEIIKPQIASFLGLGGLVPNEKETEISQKINPAIPLTLDNNLVINLRNSGFEARVMLQKPVMLDITLPSNSGKKGSELRKLLSPLAKNIIWLNLSENGLTDNDFDFLKDCTNLEKLRVEKNPVSDAFSNYLSKMPHLEALNLNETKITESSLTQLRKLPSLKRIYTFGTSIKGPEDGVINLGSK</sequence>
<dbReference type="SUPFAM" id="SSF52047">
    <property type="entry name" value="RNI-like"/>
    <property type="match status" value="1"/>
</dbReference>
<dbReference type="OrthoDB" id="713772at2"/>
<dbReference type="AlphaFoldDB" id="A0A1I5TUD8"/>
<keyword evidence="5" id="KW-1185">Reference proteome</keyword>
<dbReference type="RefSeq" id="WP_092017436.1">
    <property type="nucleotide sequence ID" value="NZ_FOXH01000006.1"/>
</dbReference>
<proteinExistence type="predicted"/>
<evidence type="ECO:0000259" key="3">
    <source>
        <dbReference type="Pfam" id="PF09990"/>
    </source>
</evidence>
<dbReference type="STRING" id="1079859.SAMN04515674_106209"/>
<dbReference type="InterPro" id="IPR019251">
    <property type="entry name" value="DUF2231_TM"/>
</dbReference>
<dbReference type="Gene3D" id="3.80.10.10">
    <property type="entry name" value="Ribonuclease Inhibitor"/>
    <property type="match status" value="1"/>
</dbReference>
<name>A0A1I5TUD8_9BACT</name>
<reference evidence="4 5" key="1">
    <citation type="submission" date="2016-10" db="EMBL/GenBank/DDBJ databases">
        <authorList>
            <person name="de Groot N.N."/>
        </authorList>
    </citation>
    <scope>NUCLEOTIDE SEQUENCE [LARGE SCALE GENOMIC DNA]</scope>
    <source>
        <strain evidence="5">E92,LMG 26720,CCM 7988</strain>
    </source>
</reference>